<dbReference type="Pfam" id="PF13442">
    <property type="entry name" value="Cytochrome_CBB3"/>
    <property type="match status" value="1"/>
</dbReference>
<keyword evidence="3 4" id="KW-0408">Iron</keyword>
<evidence type="ECO:0000256" key="5">
    <source>
        <dbReference type="SAM" id="Phobius"/>
    </source>
</evidence>
<protein>
    <submittedName>
        <fullName evidence="7">Cytochrome c</fullName>
    </submittedName>
</protein>
<dbReference type="EMBL" id="CP136511">
    <property type="protein sequence ID" value="WOD13772.1"/>
    <property type="molecule type" value="Genomic_DNA"/>
</dbReference>
<evidence type="ECO:0000259" key="6">
    <source>
        <dbReference type="PROSITE" id="PS51007"/>
    </source>
</evidence>
<keyword evidence="5" id="KW-0472">Membrane</keyword>
<evidence type="ECO:0000256" key="4">
    <source>
        <dbReference type="PROSITE-ProRule" id="PRU00433"/>
    </source>
</evidence>
<reference evidence="7 8" key="1">
    <citation type="submission" date="2023-10" db="EMBL/GenBank/DDBJ databases">
        <title>Surface-active antibiotics is a multifunctional adaptation for post-fire microbes.</title>
        <authorList>
            <person name="Liu M.D."/>
            <person name="Du Y."/>
            <person name="Koupaei S.K."/>
            <person name="Kim N.R."/>
            <person name="Zhang W."/>
            <person name="Traxler M.F."/>
        </authorList>
    </citation>
    <scope>NUCLEOTIDE SEQUENCE [LARGE SCALE GENOMIC DNA]</scope>
    <source>
        <strain evidence="7 8">F3</strain>
    </source>
</reference>
<gene>
    <name evidence="7" type="ORF">RW095_07405</name>
</gene>
<accession>A0ABZ0EC03</accession>
<sequence length="191" mass="20502">MSIAKDSSFLVRHSMLSAFIAAIVAVVAAGFGFMYSGLYDVSAASGHNPLVAWALHKTYLQSLHRHAAGIQVPTDLMTVANVEAGARLYNGTCVACHGAPGQTLSPIGQGILPMAPELLSATRRNNPQMMFWVIKNGVKMTAMPAFGKTQDDQAIWDLTAFLYKGRGMSAQDFEKLSAAKPNASFKALQLR</sequence>
<dbReference type="InterPro" id="IPR009056">
    <property type="entry name" value="Cyt_c-like_dom"/>
</dbReference>
<keyword evidence="1 4" id="KW-0349">Heme</keyword>
<dbReference type="InterPro" id="IPR036909">
    <property type="entry name" value="Cyt_c-like_dom_sf"/>
</dbReference>
<keyword evidence="8" id="KW-1185">Reference proteome</keyword>
<keyword evidence="2 4" id="KW-0479">Metal-binding</keyword>
<keyword evidence="5" id="KW-1133">Transmembrane helix</keyword>
<keyword evidence="5" id="KW-0812">Transmembrane</keyword>
<dbReference type="PROSITE" id="PS51007">
    <property type="entry name" value="CYTC"/>
    <property type="match status" value="1"/>
</dbReference>
<dbReference type="Proteomes" id="UP001302652">
    <property type="component" value="Chromosome 3"/>
</dbReference>
<dbReference type="SUPFAM" id="SSF46626">
    <property type="entry name" value="Cytochrome c"/>
    <property type="match status" value="1"/>
</dbReference>
<proteinExistence type="predicted"/>
<evidence type="ECO:0000313" key="8">
    <source>
        <dbReference type="Proteomes" id="UP001302652"/>
    </source>
</evidence>
<evidence type="ECO:0000256" key="2">
    <source>
        <dbReference type="ARBA" id="ARBA00022723"/>
    </source>
</evidence>
<evidence type="ECO:0000256" key="1">
    <source>
        <dbReference type="ARBA" id="ARBA00022617"/>
    </source>
</evidence>
<dbReference type="Gene3D" id="1.10.760.10">
    <property type="entry name" value="Cytochrome c-like domain"/>
    <property type="match status" value="1"/>
</dbReference>
<evidence type="ECO:0000256" key="3">
    <source>
        <dbReference type="ARBA" id="ARBA00023004"/>
    </source>
</evidence>
<evidence type="ECO:0000313" key="7">
    <source>
        <dbReference type="EMBL" id="WOD13772.1"/>
    </source>
</evidence>
<dbReference type="RefSeq" id="WP_317015428.1">
    <property type="nucleotide sequence ID" value="NZ_CP136511.1"/>
</dbReference>
<organism evidence="7 8">
    <name type="scientific">Paraburkholderia kirstenboschensis</name>
    <dbReference type="NCBI Taxonomy" id="1245436"/>
    <lineage>
        <taxon>Bacteria</taxon>
        <taxon>Pseudomonadati</taxon>
        <taxon>Pseudomonadota</taxon>
        <taxon>Betaproteobacteria</taxon>
        <taxon>Burkholderiales</taxon>
        <taxon>Burkholderiaceae</taxon>
        <taxon>Paraburkholderia</taxon>
    </lineage>
</organism>
<feature type="transmembrane region" description="Helical" evidence="5">
    <location>
        <begin position="15"/>
        <end position="35"/>
    </location>
</feature>
<name>A0ABZ0EC03_9BURK</name>
<feature type="domain" description="Cytochrome c" evidence="6">
    <location>
        <begin position="80"/>
        <end position="166"/>
    </location>
</feature>